<keyword evidence="2" id="KW-0472">Membrane</keyword>
<name>A0AAN6YJ95_9PEZI</name>
<feature type="signal peptide" evidence="3">
    <location>
        <begin position="1"/>
        <end position="26"/>
    </location>
</feature>
<evidence type="ECO:0000256" key="2">
    <source>
        <dbReference type="SAM" id="Phobius"/>
    </source>
</evidence>
<accession>A0AAN6YJ95</accession>
<dbReference type="PANTHER" id="PTHR31735:SF1">
    <property type="entry name" value="VACUOLAR MEMBRANE PROTEIN YPL162C"/>
    <property type="match status" value="1"/>
</dbReference>
<protein>
    <submittedName>
        <fullName evidence="4">Vacuolar membrane protein-domain-containing protein</fullName>
    </submittedName>
</protein>
<feature type="transmembrane region" description="Helical" evidence="2">
    <location>
        <begin position="381"/>
        <end position="402"/>
    </location>
</feature>
<proteinExistence type="predicted"/>
<reference evidence="4" key="2">
    <citation type="submission" date="2023-05" db="EMBL/GenBank/DDBJ databases">
        <authorList>
            <consortium name="Lawrence Berkeley National Laboratory"/>
            <person name="Steindorff A."/>
            <person name="Hensen N."/>
            <person name="Bonometti L."/>
            <person name="Westerberg I."/>
            <person name="Brannstrom I.O."/>
            <person name="Guillou S."/>
            <person name="Cros-Aarteil S."/>
            <person name="Calhoun S."/>
            <person name="Haridas S."/>
            <person name="Kuo A."/>
            <person name="Mondo S."/>
            <person name="Pangilinan J."/>
            <person name="Riley R."/>
            <person name="Labutti K."/>
            <person name="Andreopoulos B."/>
            <person name="Lipzen A."/>
            <person name="Chen C."/>
            <person name="Yanf M."/>
            <person name="Daum C."/>
            <person name="Ng V."/>
            <person name="Clum A."/>
            <person name="Ohm R."/>
            <person name="Martin F."/>
            <person name="Silar P."/>
            <person name="Natvig D."/>
            <person name="Lalanne C."/>
            <person name="Gautier V."/>
            <person name="Ament-Velasquez S.L."/>
            <person name="Kruys A."/>
            <person name="Hutchinson M.I."/>
            <person name="Powell A.J."/>
            <person name="Barry K."/>
            <person name="Miller A.N."/>
            <person name="Grigoriev I.V."/>
            <person name="Debuchy R."/>
            <person name="Gladieux P."/>
            <person name="Thoren M.H."/>
            <person name="Johannesson H."/>
        </authorList>
    </citation>
    <scope>NUCLEOTIDE SEQUENCE</scope>
    <source>
        <strain evidence="4">PSN293</strain>
    </source>
</reference>
<dbReference type="InterPro" id="IPR022127">
    <property type="entry name" value="STIMATE/YPL162C"/>
</dbReference>
<organism evidence="4 5">
    <name type="scientific">Rhypophila decipiens</name>
    <dbReference type="NCBI Taxonomy" id="261697"/>
    <lineage>
        <taxon>Eukaryota</taxon>
        <taxon>Fungi</taxon>
        <taxon>Dikarya</taxon>
        <taxon>Ascomycota</taxon>
        <taxon>Pezizomycotina</taxon>
        <taxon>Sordariomycetes</taxon>
        <taxon>Sordariomycetidae</taxon>
        <taxon>Sordariales</taxon>
        <taxon>Naviculisporaceae</taxon>
        <taxon>Rhypophila</taxon>
    </lineage>
</organism>
<keyword evidence="2" id="KW-0812">Transmembrane</keyword>
<keyword evidence="5" id="KW-1185">Reference proteome</keyword>
<feature type="transmembrane region" description="Helical" evidence="2">
    <location>
        <begin position="283"/>
        <end position="303"/>
    </location>
</feature>
<feature type="compositionally biased region" description="Basic and acidic residues" evidence="1">
    <location>
        <begin position="484"/>
        <end position="495"/>
    </location>
</feature>
<evidence type="ECO:0000256" key="3">
    <source>
        <dbReference type="SAM" id="SignalP"/>
    </source>
</evidence>
<keyword evidence="2" id="KW-1133">Transmembrane helix</keyword>
<evidence type="ECO:0000256" key="1">
    <source>
        <dbReference type="SAM" id="MobiDB-lite"/>
    </source>
</evidence>
<dbReference type="PANTHER" id="PTHR31735">
    <property type="entry name" value="VACUOLAR MEMBRANE PROTEIN YPL162C"/>
    <property type="match status" value="1"/>
</dbReference>
<feature type="transmembrane region" description="Helical" evidence="2">
    <location>
        <begin position="214"/>
        <end position="232"/>
    </location>
</feature>
<feature type="region of interest" description="Disordered" evidence="1">
    <location>
        <begin position="416"/>
        <end position="526"/>
    </location>
</feature>
<dbReference type="AlphaFoldDB" id="A0AAN6YJ95"/>
<feature type="compositionally biased region" description="Acidic residues" evidence="1">
    <location>
        <begin position="455"/>
        <end position="469"/>
    </location>
</feature>
<evidence type="ECO:0000313" key="4">
    <source>
        <dbReference type="EMBL" id="KAK4220109.1"/>
    </source>
</evidence>
<dbReference type="Pfam" id="PF12400">
    <property type="entry name" value="STIMATE"/>
    <property type="match status" value="1"/>
</dbReference>
<feature type="transmembrane region" description="Helical" evidence="2">
    <location>
        <begin position="341"/>
        <end position="361"/>
    </location>
</feature>
<dbReference type="GO" id="GO:0016020">
    <property type="term" value="C:membrane"/>
    <property type="evidence" value="ECO:0007669"/>
    <property type="project" value="TreeGrafter"/>
</dbReference>
<keyword evidence="3" id="KW-0732">Signal</keyword>
<dbReference type="EMBL" id="MU858045">
    <property type="protein sequence ID" value="KAK4220109.1"/>
    <property type="molecule type" value="Genomic_DNA"/>
</dbReference>
<comment type="caution">
    <text evidence="4">The sequence shown here is derived from an EMBL/GenBank/DDBJ whole genome shotgun (WGS) entry which is preliminary data.</text>
</comment>
<feature type="compositionally biased region" description="Basic and acidic residues" evidence="1">
    <location>
        <begin position="515"/>
        <end position="526"/>
    </location>
</feature>
<reference evidence="4" key="1">
    <citation type="journal article" date="2023" name="Mol. Phylogenet. Evol.">
        <title>Genome-scale phylogeny and comparative genomics of the fungal order Sordariales.</title>
        <authorList>
            <person name="Hensen N."/>
            <person name="Bonometti L."/>
            <person name="Westerberg I."/>
            <person name="Brannstrom I.O."/>
            <person name="Guillou S."/>
            <person name="Cros-Aarteil S."/>
            <person name="Calhoun S."/>
            <person name="Haridas S."/>
            <person name="Kuo A."/>
            <person name="Mondo S."/>
            <person name="Pangilinan J."/>
            <person name="Riley R."/>
            <person name="LaButti K."/>
            <person name="Andreopoulos B."/>
            <person name="Lipzen A."/>
            <person name="Chen C."/>
            <person name="Yan M."/>
            <person name="Daum C."/>
            <person name="Ng V."/>
            <person name="Clum A."/>
            <person name="Steindorff A."/>
            <person name="Ohm R.A."/>
            <person name="Martin F."/>
            <person name="Silar P."/>
            <person name="Natvig D.O."/>
            <person name="Lalanne C."/>
            <person name="Gautier V."/>
            <person name="Ament-Velasquez S.L."/>
            <person name="Kruys A."/>
            <person name="Hutchinson M.I."/>
            <person name="Powell A.J."/>
            <person name="Barry K."/>
            <person name="Miller A.N."/>
            <person name="Grigoriev I.V."/>
            <person name="Debuchy R."/>
            <person name="Gladieux P."/>
            <person name="Hiltunen Thoren M."/>
            <person name="Johannesson H."/>
        </authorList>
    </citation>
    <scope>NUCLEOTIDE SEQUENCE</scope>
    <source>
        <strain evidence="4">PSN293</strain>
    </source>
</reference>
<evidence type="ECO:0000313" key="5">
    <source>
        <dbReference type="Proteomes" id="UP001301769"/>
    </source>
</evidence>
<feature type="transmembrane region" description="Helical" evidence="2">
    <location>
        <begin position="171"/>
        <end position="193"/>
    </location>
</feature>
<sequence>MFPAQNFNLAAVVLLATAAAAPFVNAVAADQSYIPPAAVAARDAFVAVWVVAVPKGGGGEHSPRRLRQRTYNNHNRNTDIDIDTDNVIQTSATIPRVAGDDSNRVNIGINDPPANSSSSEAEQAAVDGAIATIMAAPTTTTIPTGTIISATAAATAAGSIMESDNQTECRLLGSFAIFVQLALGGLALMSLVYKRWRERPQRPVKIWFFDVSKQVFGSFLVHGANVFMSLLTSGKFSIQTTPEVVIHQERMVRRGLEIVGMGLGMLAKREEADEPYVPNPCSFYLLNLAIDTTLGIPILIIIVRVTTKLVAYTPLGKPIESIQSGNYGEPPNAWWWLKQSIIYFCGLMGMKLVVLIIFMVFPWISRVGDWALGWTEGNEKLQIVFVMMLFPLIMNAMQYYIIDSYIKKQIESGASEDGCSSDAGSDTERGSVGSGTAVAGGHGGVSYGVISASDSDSEASDDDDDDDDDDKRRVKKRGQRMPLTRRDSSKDREYDPTIDGDEGTVVGSSSSMASEVRRGLLGKELR</sequence>
<gene>
    <name evidence="4" type="ORF">QBC37DRAFT_1627</name>
</gene>
<dbReference type="Proteomes" id="UP001301769">
    <property type="component" value="Unassembled WGS sequence"/>
</dbReference>
<feature type="chain" id="PRO_5043038241" evidence="3">
    <location>
        <begin position="27"/>
        <end position="526"/>
    </location>
</feature>